<dbReference type="EMBL" id="KL648614">
    <property type="protein sequence ID" value="KEY67542.1"/>
    <property type="molecule type" value="Genomic_DNA"/>
</dbReference>
<organism evidence="1 2">
    <name type="scientific">Stachybotrys chartarum (strain CBS 109288 / IBT 7711)</name>
    <name type="common">Toxic black mold</name>
    <name type="synonym">Stilbospora chartarum</name>
    <dbReference type="NCBI Taxonomy" id="1280523"/>
    <lineage>
        <taxon>Eukaryota</taxon>
        <taxon>Fungi</taxon>
        <taxon>Dikarya</taxon>
        <taxon>Ascomycota</taxon>
        <taxon>Pezizomycotina</taxon>
        <taxon>Sordariomycetes</taxon>
        <taxon>Hypocreomycetidae</taxon>
        <taxon>Hypocreales</taxon>
        <taxon>Stachybotryaceae</taxon>
        <taxon>Stachybotrys</taxon>
    </lineage>
</organism>
<protein>
    <submittedName>
        <fullName evidence="1">Uncharacterized protein</fullName>
    </submittedName>
</protein>
<reference evidence="1 2" key="1">
    <citation type="journal article" date="2014" name="BMC Genomics">
        <title>Comparative genome sequencing reveals chemotype-specific gene clusters in the toxigenic black mold Stachybotrys.</title>
        <authorList>
            <person name="Semeiks J."/>
            <person name="Borek D."/>
            <person name="Otwinowski Z."/>
            <person name="Grishin N.V."/>
        </authorList>
    </citation>
    <scope>NUCLEOTIDE SEQUENCE [LARGE SCALE GENOMIC DNA]</scope>
    <source>
        <strain evidence="2">CBS 109288 / IBT 7711</strain>
    </source>
</reference>
<accession>A0A084AQG3</accession>
<evidence type="ECO:0000313" key="1">
    <source>
        <dbReference type="EMBL" id="KEY67542.1"/>
    </source>
</evidence>
<dbReference type="AlphaFoldDB" id="A0A084AQG3"/>
<dbReference type="Proteomes" id="UP000028045">
    <property type="component" value="Unassembled WGS sequence"/>
</dbReference>
<name>A0A084AQG3_STACB</name>
<sequence>MRLELRALGETTRVELNGVRATDASNAAPCFEAFSFRRGFLPAWFVCATRMRPLPALSPSTCSDGAVRAWAVTHACIHAEGTPSRAYYPIDPCLGPAWFANPWPVRYAGLPKVISPASFEQTKGLHRRTAQAATTIQPVVTHHWSAHALCAHVDCPSCCKFMFMYMTKIPSVPIGLGRRIFILEPFLLCPITYTVPRVMRRPLFIGTSLSCIGVGNHLLRIIIRSPAEVPAFDMILFKDGRACHRGFASHNVNVLPAGSCAVPPWIDIALSVTMEDSHIMLSVESRVSFRRKRPIIFQPTTTDMLTGLSSIGAIRTELLPGQDTTFTRDIGCRSGTLHTSTAVASARLARSIKDHRISFPSTLEHKHMSNNMDASKAVSMLIVPDDQNQVPSLAPLPTGGCLISATTRKVLIHHQDLWPATLTTP</sequence>
<dbReference type="HOGENOM" id="CLU_645867_0_0_1"/>
<evidence type="ECO:0000313" key="2">
    <source>
        <dbReference type="Proteomes" id="UP000028045"/>
    </source>
</evidence>
<dbReference type="OrthoDB" id="10483623at2759"/>
<proteinExistence type="predicted"/>
<gene>
    <name evidence="1" type="ORF">S7711_10575</name>
</gene>
<keyword evidence="2" id="KW-1185">Reference proteome</keyword>